<dbReference type="PROSITE" id="PS51782">
    <property type="entry name" value="LYSM"/>
    <property type="match status" value="1"/>
</dbReference>
<feature type="domain" description="LysM" evidence="2">
    <location>
        <begin position="293"/>
        <end position="348"/>
    </location>
</feature>
<accession>A0A2Z2NV35</accession>
<protein>
    <recommendedName>
        <fullName evidence="2">LysM domain-containing protein</fullName>
    </recommendedName>
</protein>
<dbReference type="EMBL" id="CP018632">
    <property type="protein sequence ID" value="ASJ75336.1"/>
    <property type="molecule type" value="Genomic_DNA"/>
</dbReference>
<dbReference type="Gene3D" id="3.10.350.10">
    <property type="entry name" value="LysM domain"/>
    <property type="match status" value="1"/>
</dbReference>
<dbReference type="InterPro" id="IPR020012">
    <property type="entry name" value="LysM_FimV"/>
</dbReference>
<dbReference type="NCBIfam" id="TIGR03504">
    <property type="entry name" value="FimV_Cterm"/>
    <property type="match status" value="1"/>
</dbReference>
<dbReference type="InterPro" id="IPR038440">
    <property type="entry name" value="FimV_C_sf"/>
</dbReference>
<dbReference type="CDD" id="cd00118">
    <property type="entry name" value="LysM"/>
    <property type="match status" value="1"/>
</dbReference>
<dbReference type="InterPro" id="IPR018392">
    <property type="entry name" value="LysM"/>
</dbReference>
<dbReference type="RefSeq" id="WP_088920261.1">
    <property type="nucleotide sequence ID" value="NZ_CP018632.1"/>
</dbReference>
<name>A0A2Z2NV35_9GAMM</name>
<reference evidence="3 4" key="1">
    <citation type="submission" date="2016-12" db="EMBL/GenBank/DDBJ databases">
        <authorList>
            <person name="Song W.-J."/>
            <person name="Kurnit D.M."/>
        </authorList>
    </citation>
    <scope>NUCLEOTIDE SEQUENCE [LARGE SCALE GENOMIC DNA]</scope>
    <source>
        <strain evidence="3 4">IMCC3135</strain>
    </source>
</reference>
<dbReference type="AlphaFoldDB" id="A0A2Z2NV35"/>
<evidence type="ECO:0000256" key="1">
    <source>
        <dbReference type="SAM" id="Coils"/>
    </source>
</evidence>
<keyword evidence="4" id="KW-1185">Reference proteome</keyword>
<feature type="coiled-coil region" evidence="1">
    <location>
        <begin position="477"/>
        <end position="553"/>
    </location>
</feature>
<evidence type="ECO:0000259" key="2">
    <source>
        <dbReference type="PROSITE" id="PS51782"/>
    </source>
</evidence>
<organism evidence="3 4">
    <name type="scientific">Granulosicoccus antarcticus IMCC3135</name>
    <dbReference type="NCBI Taxonomy" id="1192854"/>
    <lineage>
        <taxon>Bacteria</taxon>
        <taxon>Pseudomonadati</taxon>
        <taxon>Pseudomonadota</taxon>
        <taxon>Gammaproteobacteria</taxon>
        <taxon>Chromatiales</taxon>
        <taxon>Granulosicoccaceae</taxon>
        <taxon>Granulosicoccus</taxon>
    </lineage>
</organism>
<proteinExistence type="predicted"/>
<dbReference type="KEGG" id="gai:IMCC3135_26405"/>
<evidence type="ECO:0000313" key="3">
    <source>
        <dbReference type="EMBL" id="ASJ75336.1"/>
    </source>
</evidence>
<dbReference type="InterPro" id="IPR057840">
    <property type="entry name" value="FimV_N"/>
</dbReference>
<dbReference type="Proteomes" id="UP000250079">
    <property type="component" value="Chromosome"/>
</dbReference>
<dbReference type="InterPro" id="IPR020011">
    <property type="entry name" value="FimV_C"/>
</dbReference>
<dbReference type="NCBIfam" id="TIGR03505">
    <property type="entry name" value="FimV_core"/>
    <property type="match status" value="1"/>
</dbReference>
<gene>
    <name evidence="3" type="ORF">IMCC3135_26405</name>
</gene>
<dbReference type="OrthoDB" id="5298707at2"/>
<dbReference type="Pfam" id="PF25800">
    <property type="entry name" value="FimV_N"/>
    <property type="match status" value="1"/>
</dbReference>
<sequence>MRKLATAAAVSLALASGGAFGLGLGDIEMRSALNQPMNAEIRLTSVKTGELEGMIVQLASAEAFERAGIERSTVLTDLRFSVDQSSGVPVIRISSQRPVVEPFLNFLLEVDWPQGRMVREYTVLLDPPVFMTPTATERNTTSDQPALVDRGTEALVVPTPIERNEGFEVDLGGLAEAPADSQSASDVGEIVLLEVMPDVELMSGDEAVSGSNGEIVALTDLGAPNQDALEQREQEASAADDFNVELIGAGEEVSDTTVIGETGNGGGEDGSTIVSLEDLSPAEAPQTAARQSAEVTVGSGDTLFEIAKSNSAAGVSVQQMMMALLAANESSFINKNINLVRAGSILRVPDTDEATRLTQRQAMSAIGQQNQLWQEYRDQLLGSGSTRLASGDTNVTPAGTVTAPSDTAAIDTAALDPELSSEDSVDGLSAEARAILDNARSEILDREELRLVADDAPTSTTASATADETTDNDATRLGELNRKLQLAREELSSTRVQSDELTEQAGELKGTTDNLDSLISLRQNEISQLETQLADAREAAAIAEAEAAEAEVIAAAEAGEAEAIAEAKAAAEAEAEAKAAAQLAANAGDTVVEAGQDVVTAVGDAGADAVAEVEEIADSGVNALTEAGETLGDVELIDENATADTDTEEALIPPPRKQTTWYQDFMSDPKRMAIAGVGAVGLLGVLGTLLFRRKRRDDDLLDIGDELEFANDEDAAGIPADKAAKSGNGVGLAAGAAAVGATAIAGSDREEKQDNAFDDLTVPAIPLGSDLQTGNEVLNKDDTISEVEVYLAYGLHGQAEELLAKATERDPNNEEYAQKLLQTYHAQGNADSFQATASNFHARFGGEENPAWPAIAVMGAELRPNDALFASGREAVSRIGAGHSDGSAMGDEDFLPAQDYDTGSINRGFDSASDSVDFDSADESELMEQSLDPAFAFDEGDLEATGDFSELASEVANEKKNSSIEFSDFDATGGDVSLGGLTGEDLLDMPGDLTNELSADLTEGEGLSLDELDNVASVNDLTLDLDQLSGDLELDSSELMNADLSDLDLPDLSVDNDMFDENVGMGDNADEMDTMLDLAKAYIDMGDKDSASSALDEIVKSGNPAQVTEAETLLRKIS</sequence>
<dbReference type="InterPro" id="IPR036779">
    <property type="entry name" value="LysM_dom_sf"/>
</dbReference>
<evidence type="ECO:0000313" key="4">
    <source>
        <dbReference type="Proteomes" id="UP000250079"/>
    </source>
</evidence>
<dbReference type="Gene3D" id="1.20.58.2200">
    <property type="match status" value="1"/>
</dbReference>
<keyword evidence="1" id="KW-0175">Coiled coil</keyword>
<dbReference type="SMART" id="SM00257">
    <property type="entry name" value="LysM"/>
    <property type="match status" value="1"/>
</dbReference>